<dbReference type="Gene3D" id="3.30.420.40">
    <property type="match status" value="1"/>
</dbReference>
<accession>A0A1G2PH13</accession>
<dbReference type="Proteomes" id="UP000177629">
    <property type="component" value="Unassembled WGS sequence"/>
</dbReference>
<dbReference type="SUPFAM" id="SSF53067">
    <property type="entry name" value="Actin-like ATPase domain"/>
    <property type="match status" value="1"/>
</dbReference>
<evidence type="ECO:0000313" key="3">
    <source>
        <dbReference type="Proteomes" id="UP000177629"/>
    </source>
</evidence>
<dbReference type="PANTHER" id="PTHR32432">
    <property type="entry name" value="CELL DIVISION PROTEIN FTSA-RELATED"/>
    <property type="match status" value="1"/>
</dbReference>
<sequence>MKFRFPGKTYIDALITAVQGHEHIAGVAIEEARVRVAELIVQGPNLPPAVVTEGAVPLPPGSISSGKLIDAKAVEMALKEAITKAKPMPLSTHSVVLSLPVLPLFAKTVTIPPGTRNEDIDSMLRLEAESMLPVSPKEAFIDWQLVAHNTQEGTEAMKEYVVIAARKQDVEPYLVAAHSAGLRVVAAEPLMLSVARGLTQDPARPGFVAYLFSDAVLAAAIEGDAVRFPHHVIIDSVTPEERAAMIARELTTLVRFLKIEDHTKHIATRRMLIDGLIDDATIKAIQELEQLGITVSFATIEHELSKAAIRGASLRGIIPRSQDHLVNLMSVRTEEAYSRSVSEFFIRFAGNTIALGVAVSAIIFAATFAIVTIQEKAANDALQAKTNPEVTELVGQAQEFNSAVAIARQAFQQNTRCSFADILPRIENAILGQGIQLQQLTIQQDARVSITGIADTDEAYLSIHERINDSALFTTKVSPKLNISSSNIPFNFALQFISCF</sequence>
<dbReference type="Pfam" id="PF11104">
    <property type="entry name" value="PilM_2"/>
    <property type="match status" value="1"/>
</dbReference>
<gene>
    <name evidence="2" type="ORF">A2806_03300</name>
</gene>
<reference evidence="2 3" key="1">
    <citation type="journal article" date="2016" name="Nat. Commun.">
        <title>Thousands of microbial genomes shed light on interconnected biogeochemical processes in an aquifer system.</title>
        <authorList>
            <person name="Anantharaman K."/>
            <person name="Brown C.T."/>
            <person name="Hug L.A."/>
            <person name="Sharon I."/>
            <person name="Castelle C.J."/>
            <person name="Probst A.J."/>
            <person name="Thomas B.C."/>
            <person name="Singh A."/>
            <person name="Wilkins M.J."/>
            <person name="Karaoz U."/>
            <person name="Brodie E.L."/>
            <person name="Williams K.H."/>
            <person name="Hubbard S.S."/>
            <person name="Banfield J.F."/>
        </authorList>
    </citation>
    <scope>NUCLEOTIDE SEQUENCE [LARGE SCALE GENOMIC DNA]</scope>
</reference>
<dbReference type="InterPro" id="IPR043129">
    <property type="entry name" value="ATPase_NBD"/>
</dbReference>
<dbReference type="InterPro" id="IPR050696">
    <property type="entry name" value="FtsA/MreB"/>
</dbReference>
<protein>
    <recommendedName>
        <fullName evidence="4">SHS2 domain-containing protein</fullName>
    </recommendedName>
</protein>
<dbReference type="InterPro" id="IPR005883">
    <property type="entry name" value="PilM"/>
</dbReference>
<comment type="caution">
    <text evidence="2">The sequence shown here is derived from an EMBL/GenBank/DDBJ whole genome shotgun (WGS) entry which is preliminary data.</text>
</comment>
<name>A0A1G2PH13_9BACT</name>
<dbReference type="EMBL" id="MHSS01000015">
    <property type="protein sequence ID" value="OHA47620.1"/>
    <property type="molecule type" value="Genomic_DNA"/>
</dbReference>
<dbReference type="PANTHER" id="PTHR32432:SF3">
    <property type="entry name" value="ETHANOLAMINE UTILIZATION PROTEIN EUTJ"/>
    <property type="match status" value="1"/>
</dbReference>
<dbReference type="AlphaFoldDB" id="A0A1G2PH13"/>
<dbReference type="STRING" id="1802362.A2806_03300"/>
<proteinExistence type="predicted"/>
<dbReference type="Gene3D" id="3.30.1490.300">
    <property type="match status" value="1"/>
</dbReference>
<evidence type="ECO:0008006" key="4">
    <source>
        <dbReference type="Google" id="ProtNLM"/>
    </source>
</evidence>
<evidence type="ECO:0000313" key="2">
    <source>
        <dbReference type="EMBL" id="OHA47620.1"/>
    </source>
</evidence>
<keyword evidence="1" id="KW-0472">Membrane</keyword>
<keyword evidence="1" id="KW-1133">Transmembrane helix</keyword>
<feature type="transmembrane region" description="Helical" evidence="1">
    <location>
        <begin position="348"/>
        <end position="371"/>
    </location>
</feature>
<organism evidence="2 3">
    <name type="scientific">Candidatus Terrybacteria bacterium RIFCSPHIGHO2_01_FULL_48_17</name>
    <dbReference type="NCBI Taxonomy" id="1802362"/>
    <lineage>
        <taxon>Bacteria</taxon>
        <taxon>Candidatus Terryibacteriota</taxon>
    </lineage>
</organism>
<evidence type="ECO:0000256" key="1">
    <source>
        <dbReference type="SAM" id="Phobius"/>
    </source>
</evidence>
<keyword evidence="1" id="KW-0812">Transmembrane</keyword>